<dbReference type="GO" id="GO:0000976">
    <property type="term" value="F:transcription cis-regulatory region binding"/>
    <property type="evidence" value="ECO:0007669"/>
    <property type="project" value="TreeGrafter"/>
</dbReference>
<gene>
    <name evidence="6" type="ORF">FHY56_02380</name>
</gene>
<dbReference type="InterPro" id="IPR036271">
    <property type="entry name" value="Tet_transcr_reg_TetR-rel_C_sf"/>
</dbReference>
<feature type="domain" description="HTH tetR-type" evidence="5">
    <location>
        <begin position="11"/>
        <end position="71"/>
    </location>
</feature>
<evidence type="ECO:0000256" key="3">
    <source>
        <dbReference type="ARBA" id="ARBA00023163"/>
    </source>
</evidence>
<accession>A0A502BTP4</accession>
<evidence type="ECO:0000259" key="5">
    <source>
        <dbReference type="PROSITE" id="PS50977"/>
    </source>
</evidence>
<protein>
    <submittedName>
        <fullName evidence="6">TetR/AcrR family transcriptional regulator</fullName>
    </submittedName>
</protein>
<proteinExistence type="predicted"/>
<dbReference type="Pfam" id="PF16859">
    <property type="entry name" value="TetR_C_11"/>
    <property type="match status" value="1"/>
</dbReference>
<evidence type="ECO:0000256" key="2">
    <source>
        <dbReference type="ARBA" id="ARBA00023125"/>
    </source>
</evidence>
<dbReference type="InterPro" id="IPR011075">
    <property type="entry name" value="TetR_C"/>
</dbReference>
<dbReference type="PANTHER" id="PTHR30055:SF148">
    <property type="entry name" value="TETR-FAMILY TRANSCRIPTIONAL REGULATOR"/>
    <property type="match status" value="1"/>
</dbReference>
<dbReference type="SUPFAM" id="SSF48498">
    <property type="entry name" value="Tetracyclin repressor-like, C-terminal domain"/>
    <property type="match status" value="1"/>
</dbReference>
<organism evidence="6 7">
    <name type="scientific">Brucella gallinifaecis</name>
    <dbReference type="NCBI Taxonomy" id="215590"/>
    <lineage>
        <taxon>Bacteria</taxon>
        <taxon>Pseudomonadati</taxon>
        <taxon>Pseudomonadota</taxon>
        <taxon>Alphaproteobacteria</taxon>
        <taxon>Hyphomicrobiales</taxon>
        <taxon>Brucellaceae</taxon>
        <taxon>Brucella/Ochrobactrum group</taxon>
        <taxon>Brucella</taxon>
    </lineage>
</organism>
<dbReference type="InterPro" id="IPR050109">
    <property type="entry name" value="HTH-type_TetR-like_transc_reg"/>
</dbReference>
<keyword evidence="1" id="KW-0805">Transcription regulation</keyword>
<keyword evidence="7" id="KW-1185">Reference proteome</keyword>
<dbReference type="InterPro" id="IPR009057">
    <property type="entry name" value="Homeodomain-like_sf"/>
</dbReference>
<dbReference type="SUPFAM" id="SSF46689">
    <property type="entry name" value="Homeodomain-like"/>
    <property type="match status" value="1"/>
</dbReference>
<dbReference type="GO" id="GO:0003700">
    <property type="term" value="F:DNA-binding transcription factor activity"/>
    <property type="evidence" value="ECO:0007669"/>
    <property type="project" value="TreeGrafter"/>
</dbReference>
<dbReference type="Gene3D" id="1.10.10.60">
    <property type="entry name" value="Homeodomain-like"/>
    <property type="match status" value="1"/>
</dbReference>
<dbReference type="OrthoDB" id="9796019at2"/>
<dbReference type="PROSITE" id="PS50977">
    <property type="entry name" value="HTH_TETR_2"/>
    <property type="match status" value="1"/>
</dbReference>
<comment type="caution">
    <text evidence="6">The sequence shown here is derived from an EMBL/GenBank/DDBJ whole genome shotgun (WGS) entry which is preliminary data.</text>
</comment>
<dbReference type="Gene3D" id="1.10.357.10">
    <property type="entry name" value="Tetracycline Repressor, domain 2"/>
    <property type="match status" value="1"/>
</dbReference>
<reference evidence="6 7" key="1">
    <citation type="journal article" date="2003" name="Int. J. Syst. Evol. Microbiol.">
        <title>Towards a standardized format for the description of a novel species (of an established genus): Ochrobactrum gallinifaecis sp. nov.</title>
        <authorList>
            <person name="Kampfer P."/>
            <person name="Buczolits S."/>
            <person name="Albrecht A."/>
            <person name="Busse H.J."/>
            <person name="Stackebrandt E."/>
        </authorList>
    </citation>
    <scope>NUCLEOTIDE SEQUENCE [LARGE SCALE GENOMIC DNA]</scope>
    <source>
        <strain evidence="6 7">ISO 196</strain>
    </source>
</reference>
<evidence type="ECO:0000256" key="4">
    <source>
        <dbReference type="PROSITE-ProRule" id="PRU00335"/>
    </source>
</evidence>
<dbReference type="EMBL" id="VEWJ01000002">
    <property type="protein sequence ID" value="TPF76373.1"/>
    <property type="molecule type" value="Genomic_DNA"/>
</dbReference>
<keyword evidence="2 4" id="KW-0238">DNA-binding</keyword>
<dbReference type="Proteomes" id="UP000315388">
    <property type="component" value="Unassembled WGS sequence"/>
</dbReference>
<evidence type="ECO:0000313" key="6">
    <source>
        <dbReference type="EMBL" id="TPF76373.1"/>
    </source>
</evidence>
<evidence type="ECO:0000256" key="1">
    <source>
        <dbReference type="ARBA" id="ARBA00023015"/>
    </source>
</evidence>
<sequence>MDTKAQRRRGPELDEAILQAVWDELSAKGYGGLTLDSVASRAGTSRPVIHRRWKSLNDLVMAALARYVALNPISITDQGSVRSEMVLLLKRLSDRAQPHLMRILVDMREDLLKDNLSFVDVPSRIGEHGLVAEILERGANRGEIDLARITPRIASLPIELARHDMLMTLKPLSDKSIEEIIDEVFLPLVLRSWK</sequence>
<dbReference type="AlphaFoldDB" id="A0A502BTP4"/>
<keyword evidence="3" id="KW-0804">Transcription</keyword>
<dbReference type="Pfam" id="PF00440">
    <property type="entry name" value="TetR_N"/>
    <property type="match status" value="1"/>
</dbReference>
<dbReference type="PANTHER" id="PTHR30055">
    <property type="entry name" value="HTH-TYPE TRANSCRIPTIONAL REGULATOR RUTR"/>
    <property type="match status" value="1"/>
</dbReference>
<name>A0A502BTP4_9HYPH</name>
<evidence type="ECO:0000313" key="7">
    <source>
        <dbReference type="Proteomes" id="UP000315388"/>
    </source>
</evidence>
<feature type="DNA-binding region" description="H-T-H motif" evidence="4">
    <location>
        <begin position="34"/>
        <end position="53"/>
    </location>
</feature>
<dbReference type="InterPro" id="IPR001647">
    <property type="entry name" value="HTH_TetR"/>
</dbReference>
<dbReference type="RefSeq" id="WP_112524476.1">
    <property type="nucleotide sequence ID" value="NZ_JBHTMD010000020.1"/>
</dbReference>